<reference evidence="2" key="3">
    <citation type="submission" date="2025-08" db="UniProtKB">
        <authorList>
            <consortium name="Ensembl"/>
        </authorList>
    </citation>
    <scope>IDENTIFICATION</scope>
</reference>
<proteinExistence type="predicted"/>
<dbReference type="PANTHER" id="PTHR11852">
    <property type="entry name" value="PLATELET-ACTIVATING FACTOR ACETYLHYDROLASE"/>
    <property type="match status" value="1"/>
</dbReference>
<dbReference type="GeneTree" id="ENSGT00950000183199"/>
<evidence type="ECO:0000256" key="1">
    <source>
        <dbReference type="SAM" id="Coils"/>
    </source>
</evidence>
<feature type="coiled-coil region" evidence="1">
    <location>
        <begin position="52"/>
        <end position="86"/>
    </location>
</feature>
<protein>
    <submittedName>
        <fullName evidence="2">Uncharacterized protein</fullName>
    </submittedName>
</protein>
<evidence type="ECO:0000313" key="2">
    <source>
        <dbReference type="Ensembl" id="ENSACLP00000044682.1"/>
    </source>
</evidence>
<reference evidence="3" key="2">
    <citation type="submission" date="2023-03" db="EMBL/GenBank/DDBJ databases">
        <authorList>
            <consortium name="Wellcome Sanger Institute Data Sharing"/>
        </authorList>
    </citation>
    <scope>NUCLEOTIDE SEQUENCE [LARGE SCALE GENOMIC DNA]</scope>
</reference>
<dbReference type="PANTHER" id="PTHR11852:SF4">
    <property type="entry name" value="LITTLE ELONGATION COMPLEX SUBUNIT 1"/>
    <property type="match status" value="1"/>
</dbReference>
<dbReference type="Proteomes" id="UP000265100">
    <property type="component" value="Chromosome 11"/>
</dbReference>
<keyword evidence="3" id="KW-1185">Reference proteome</keyword>
<dbReference type="Ensembl" id="ENSACLT00000045523.1">
    <property type="protein sequence ID" value="ENSACLP00000044682.1"/>
    <property type="gene ID" value="ENSACLG00000016786.2"/>
</dbReference>
<organism evidence="2 3">
    <name type="scientific">Astatotilapia calliptera</name>
    <name type="common">Eastern happy</name>
    <name type="synonym">Chromis callipterus</name>
    <dbReference type="NCBI Taxonomy" id="8154"/>
    <lineage>
        <taxon>Eukaryota</taxon>
        <taxon>Metazoa</taxon>
        <taxon>Chordata</taxon>
        <taxon>Craniata</taxon>
        <taxon>Vertebrata</taxon>
        <taxon>Euteleostomi</taxon>
        <taxon>Actinopterygii</taxon>
        <taxon>Neopterygii</taxon>
        <taxon>Teleostei</taxon>
        <taxon>Neoteleostei</taxon>
        <taxon>Acanthomorphata</taxon>
        <taxon>Ovalentaria</taxon>
        <taxon>Cichlomorphae</taxon>
        <taxon>Cichliformes</taxon>
        <taxon>Cichlidae</taxon>
        <taxon>African cichlids</taxon>
        <taxon>Pseudocrenilabrinae</taxon>
        <taxon>Haplochromini</taxon>
        <taxon>Astatotilapia</taxon>
    </lineage>
</organism>
<gene>
    <name evidence="2" type="primary">ICE1</name>
</gene>
<reference evidence="2 3" key="1">
    <citation type="submission" date="2018-05" db="EMBL/GenBank/DDBJ databases">
        <authorList>
            <person name="Datahose"/>
        </authorList>
    </citation>
    <scope>NUCLEOTIDE SEQUENCE</scope>
</reference>
<reference evidence="2" key="4">
    <citation type="submission" date="2025-09" db="UniProtKB">
        <authorList>
            <consortium name="Ensembl"/>
        </authorList>
    </citation>
    <scope>IDENTIFICATION</scope>
</reference>
<sequence length="109" mass="12068">MMPGENQSKALAIAADATTGNCQNCSVLQQSLAEYVSSFLALKQKIAVSDDTIRLQQQLEELQIRLVTLEKKTADYESVQAELEEKKGCSIMAKMIITIIFTEIEISII</sequence>
<keyword evidence="1" id="KW-0175">Coiled coil</keyword>
<evidence type="ECO:0000313" key="3">
    <source>
        <dbReference type="Proteomes" id="UP000265100"/>
    </source>
</evidence>
<name>A0AAX7SJJ8_ASTCA</name>
<dbReference type="AlphaFoldDB" id="A0AAX7SJJ8"/>
<accession>A0AAX7SJJ8</accession>